<dbReference type="OMA" id="WVEKAMI"/>
<dbReference type="Pfam" id="PF24681">
    <property type="entry name" value="Kelch_KLHDC2_KLHL20_DRC7"/>
    <property type="match status" value="1"/>
</dbReference>
<keyword evidence="1" id="KW-0880">Kelch repeat</keyword>
<organism evidence="4 5">
    <name type="scientific">Vitrella brassicaformis (strain CCMP3155)</name>
    <dbReference type="NCBI Taxonomy" id="1169540"/>
    <lineage>
        <taxon>Eukaryota</taxon>
        <taxon>Sar</taxon>
        <taxon>Alveolata</taxon>
        <taxon>Colpodellida</taxon>
        <taxon>Vitrellaceae</taxon>
        <taxon>Vitrella</taxon>
    </lineage>
</organism>
<keyword evidence="2" id="KW-0677">Repeat</keyword>
<dbReference type="PhylomeDB" id="A0A0G4E8B0"/>
<dbReference type="InParanoid" id="A0A0G4E8B0"/>
<dbReference type="SUPFAM" id="SSF117281">
    <property type="entry name" value="Kelch motif"/>
    <property type="match status" value="1"/>
</dbReference>
<evidence type="ECO:0000313" key="4">
    <source>
        <dbReference type="EMBL" id="CEL91635.1"/>
    </source>
</evidence>
<feature type="signal peptide" evidence="3">
    <location>
        <begin position="1"/>
        <end position="20"/>
    </location>
</feature>
<dbReference type="InterPro" id="IPR006652">
    <property type="entry name" value="Kelch_1"/>
</dbReference>
<dbReference type="EMBL" id="CDMY01000007">
    <property type="protein sequence ID" value="CEL91635.1"/>
    <property type="molecule type" value="Genomic_DNA"/>
</dbReference>
<protein>
    <submittedName>
        <fullName evidence="4">Uncharacterized protein</fullName>
    </submittedName>
</protein>
<dbReference type="VEuPathDB" id="CryptoDB:Vbra_10795"/>
<dbReference type="SMART" id="SM00612">
    <property type="entry name" value="Kelch"/>
    <property type="match status" value="5"/>
</dbReference>
<dbReference type="PANTHER" id="PTHR24412:SF441">
    <property type="entry name" value="KELCH-LIKE PROTEIN 28"/>
    <property type="match status" value="1"/>
</dbReference>
<proteinExistence type="predicted"/>
<keyword evidence="5" id="KW-1185">Reference proteome</keyword>
<evidence type="ECO:0000313" key="5">
    <source>
        <dbReference type="Proteomes" id="UP000041254"/>
    </source>
</evidence>
<dbReference type="PANTHER" id="PTHR24412">
    <property type="entry name" value="KELCH PROTEIN"/>
    <property type="match status" value="1"/>
</dbReference>
<evidence type="ECO:0000256" key="1">
    <source>
        <dbReference type="ARBA" id="ARBA00022441"/>
    </source>
</evidence>
<dbReference type="OrthoDB" id="45365at2759"/>
<dbReference type="InterPro" id="IPR015915">
    <property type="entry name" value="Kelch-typ_b-propeller"/>
</dbReference>
<name>A0A0G4E8B0_VITBC</name>
<dbReference type="Proteomes" id="UP000041254">
    <property type="component" value="Unassembled WGS sequence"/>
</dbReference>
<feature type="chain" id="PRO_5005187275" evidence="3">
    <location>
        <begin position="21"/>
        <end position="425"/>
    </location>
</feature>
<dbReference type="AlphaFoldDB" id="A0A0G4E8B0"/>
<evidence type="ECO:0000256" key="2">
    <source>
        <dbReference type="ARBA" id="ARBA00022737"/>
    </source>
</evidence>
<dbReference type="STRING" id="1169540.A0A0G4E8B0"/>
<gene>
    <name evidence="4" type="ORF">Vbra_10795</name>
</gene>
<accession>A0A0G4E8B0</accession>
<keyword evidence="3" id="KW-0732">Signal</keyword>
<evidence type="ECO:0000256" key="3">
    <source>
        <dbReference type="SAM" id="SignalP"/>
    </source>
</evidence>
<sequence>MRLLGVIVTVALLAVTPVAQKDKWNKRTPMPMPTSDFTCTTVDQSILCVGGCVEGQVCPDREDLYCFCPNVTREVHAYTPDLDSWGALPSAPRPRYRHAAAALGGQLYLIGGRSTTDELIAEVDVYDTSTGTWETLSSPHDMPIPSSDLAAFLLDSAIHVVGGYDRHYSTLNAHQIFHTGNRSWTKGPPMGSARGDFTAVTIGGKGYVFGGFASDFCHPLDSLEVFDPPPDNDWRELKAMDTPRADKAGVALNGHFMVIGGEQKHSDPSKCEKLSVPVNDVESYSPKDDEWTQMRPIPSERMRFAGAAYGDSVYIFGGQGRLDSNEKPPTHPIYDTVEEYRLCDDGLQNGNELGVDCGGSCQPCTDEDQRTGVVGGDDEVYEVAFGGTQRESEESTSGESIPVGAGGVRLAVALGLIAVAFIDRM</sequence>
<dbReference type="Gene3D" id="2.120.10.80">
    <property type="entry name" value="Kelch-type beta propeller"/>
    <property type="match status" value="2"/>
</dbReference>
<reference evidence="4 5" key="1">
    <citation type="submission" date="2014-11" db="EMBL/GenBank/DDBJ databases">
        <authorList>
            <person name="Zhu J."/>
            <person name="Qi W."/>
            <person name="Song R."/>
        </authorList>
    </citation>
    <scope>NUCLEOTIDE SEQUENCE [LARGE SCALE GENOMIC DNA]</scope>
</reference>